<keyword evidence="4" id="KW-1185">Reference proteome</keyword>
<reference evidence="1" key="1">
    <citation type="journal article" date="2014" name="Int. J. Syst. Evol. Microbiol.">
        <title>Complete genome of a new Firmicutes species belonging to the dominant human colonic microbiota ('Ruminococcus bicirculans') reveals two chromosomes and a selective capacity to utilize plant glucans.</title>
        <authorList>
            <consortium name="NISC Comparative Sequencing Program"/>
            <person name="Wegmann U."/>
            <person name="Louis P."/>
            <person name="Goesmann A."/>
            <person name="Henrissat B."/>
            <person name="Duncan S.H."/>
            <person name="Flint H.J."/>
        </authorList>
    </citation>
    <scope>NUCLEOTIDE SEQUENCE</scope>
    <source>
        <strain evidence="1">CCM 8490</strain>
    </source>
</reference>
<evidence type="ECO:0000313" key="1">
    <source>
        <dbReference type="EMBL" id="GGG47304.1"/>
    </source>
</evidence>
<accession>A0A420DE36</accession>
<dbReference type="RefSeq" id="WP_170144183.1">
    <property type="nucleotide sequence ID" value="NZ_BMCW01000001.1"/>
</dbReference>
<name>A0A420DE36_9FLAO</name>
<gene>
    <name evidence="2" type="ORF">BXY58_0632</name>
    <name evidence="1" type="ORF">GCM10007332_06030</name>
</gene>
<evidence type="ECO:0000313" key="3">
    <source>
        <dbReference type="Proteomes" id="UP000285906"/>
    </source>
</evidence>
<evidence type="ECO:0000313" key="2">
    <source>
        <dbReference type="EMBL" id="RKE90046.1"/>
    </source>
</evidence>
<reference evidence="4" key="3">
    <citation type="journal article" date="2019" name="Int. J. Syst. Evol. Microbiol.">
        <title>The Global Catalogue of Microorganisms (GCM) 10K type strain sequencing project: providing services to taxonomists for standard genome sequencing and annotation.</title>
        <authorList>
            <consortium name="The Broad Institute Genomics Platform"/>
            <consortium name="The Broad Institute Genome Sequencing Center for Infectious Disease"/>
            <person name="Wu L."/>
            <person name="Ma J."/>
        </authorList>
    </citation>
    <scope>NUCLEOTIDE SEQUENCE [LARGE SCALE GENOMIC DNA]</scope>
    <source>
        <strain evidence="4">CCM 8490</strain>
    </source>
</reference>
<protein>
    <submittedName>
        <fullName evidence="2">Uncharacterized protein</fullName>
    </submittedName>
</protein>
<reference evidence="2 3" key="2">
    <citation type="submission" date="2018-09" db="EMBL/GenBank/DDBJ databases">
        <title>Genomic Encyclopedia of Archaeal and Bacterial Type Strains, Phase II (KMG-II): from individual species to whole genera.</title>
        <authorList>
            <person name="Goeker M."/>
        </authorList>
    </citation>
    <scope>NUCLEOTIDE SEQUENCE [LARGE SCALE GENOMIC DNA]</scope>
    <source>
        <strain evidence="2 3">DSM 27620</strain>
    </source>
</reference>
<reference evidence="1" key="4">
    <citation type="submission" date="2024-05" db="EMBL/GenBank/DDBJ databases">
        <authorList>
            <person name="Sun Q."/>
            <person name="Sedlacek I."/>
        </authorList>
    </citation>
    <scope>NUCLEOTIDE SEQUENCE</scope>
    <source>
        <strain evidence="1">CCM 8490</strain>
    </source>
</reference>
<comment type="caution">
    <text evidence="2">The sequence shown here is derived from an EMBL/GenBank/DDBJ whole genome shotgun (WGS) entry which is preliminary data.</text>
</comment>
<dbReference type="EMBL" id="BMCW01000001">
    <property type="protein sequence ID" value="GGG47304.1"/>
    <property type="molecule type" value="Genomic_DNA"/>
</dbReference>
<dbReference type="Proteomes" id="UP000285906">
    <property type="component" value="Unassembled WGS sequence"/>
</dbReference>
<dbReference type="Proteomes" id="UP000658202">
    <property type="component" value="Unassembled WGS sequence"/>
</dbReference>
<proteinExistence type="predicted"/>
<organism evidence="2 3">
    <name type="scientific">Epilithonimonas arachidiradicis</name>
    <dbReference type="NCBI Taxonomy" id="1617282"/>
    <lineage>
        <taxon>Bacteria</taxon>
        <taxon>Pseudomonadati</taxon>
        <taxon>Bacteroidota</taxon>
        <taxon>Flavobacteriia</taxon>
        <taxon>Flavobacteriales</taxon>
        <taxon>Weeksellaceae</taxon>
        <taxon>Chryseobacterium group</taxon>
        <taxon>Epilithonimonas</taxon>
    </lineage>
</organism>
<dbReference type="EMBL" id="RAQH01000001">
    <property type="protein sequence ID" value="RKE90046.1"/>
    <property type="molecule type" value="Genomic_DNA"/>
</dbReference>
<evidence type="ECO:0000313" key="4">
    <source>
        <dbReference type="Proteomes" id="UP000658202"/>
    </source>
</evidence>
<sequence>MKKLFQTVFSHKTIDVVDATTGKKEKATYLMLFGASIDVKYKSAGTPEIAH</sequence>
<dbReference type="AlphaFoldDB" id="A0A420DE36"/>